<dbReference type="SUPFAM" id="SSF49265">
    <property type="entry name" value="Fibronectin type III"/>
    <property type="match status" value="1"/>
</dbReference>
<keyword evidence="2" id="KW-0645">Protease</keyword>
<dbReference type="Proteomes" id="UP000544222">
    <property type="component" value="Unassembled WGS sequence"/>
</dbReference>
<feature type="domain" description="Fibronectin type-III" evidence="4">
    <location>
        <begin position="115"/>
        <end position="207"/>
    </location>
</feature>
<dbReference type="Gene3D" id="2.60.40.10">
    <property type="entry name" value="Immunoglobulins"/>
    <property type="match status" value="1"/>
</dbReference>
<dbReference type="RefSeq" id="WP_183412038.1">
    <property type="nucleotide sequence ID" value="NZ_JACHYB010000001.1"/>
</dbReference>
<gene>
    <name evidence="5" type="ORF">FHX64_000257</name>
</gene>
<protein>
    <recommendedName>
        <fullName evidence="4">Fibronectin type-III domain-containing protein</fullName>
    </recommendedName>
</protein>
<evidence type="ECO:0000313" key="5">
    <source>
        <dbReference type="EMBL" id="MBB3186094.1"/>
    </source>
</evidence>
<reference evidence="5 6" key="1">
    <citation type="submission" date="2020-08" db="EMBL/GenBank/DDBJ databases">
        <title>Genomic Encyclopedia of Type Strains, Phase IV (KMG-IV): sequencing the most valuable type-strain genomes for metagenomic binning, comparative biology and taxonomic classification.</title>
        <authorList>
            <person name="Goeker M."/>
        </authorList>
    </citation>
    <scope>NUCLEOTIDE SEQUENCE [LARGE SCALE GENOMIC DNA]</scope>
    <source>
        <strain evidence="5 6">DSM 27471</strain>
    </source>
</reference>
<dbReference type="GO" id="GO:0006508">
    <property type="term" value="P:proteolysis"/>
    <property type="evidence" value="ECO:0007669"/>
    <property type="project" value="UniProtKB-KW"/>
</dbReference>
<comment type="caution">
    <text evidence="5">The sequence shown here is derived from an EMBL/GenBank/DDBJ whole genome shotgun (WGS) entry which is preliminary data.</text>
</comment>
<dbReference type="InterPro" id="IPR013783">
    <property type="entry name" value="Ig-like_fold"/>
</dbReference>
<organism evidence="5 6">
    <name type="scientific">Microbacter margulisiae</name>
    <dbReference type="NCBI Taxonomy" id="1350067"/>
    <lineage>
        <taxon>Bacteria</taxon>
        <taxon>Pseudomonadati</taxon>
        <taxon>Bacteroidota</taxon>
        <taxon>Bacteroidia</taxon>
        <taxon>Bacteroidales</taxon>
        <taxon>Porphyromonadaceae</taxon>
        <taxon>Microbacter</taxon>
    </lineage>
</organism>
<dbReference type="GO" id="GO:0008234">
    <property type="term" value="F:cysteine-type peptidase activity"/>
    <property type="evidence" value="ECO:0007669"/>
    <property type="project" value="UniProtKB-KW"/>
</dbReference>
<dbReference type="InterPro" id="IPR003961">
    <property type="entry name" value="FN3_dom"/>
</dbReference>
<dbReference type="InterPro" id="IPR036116">
    <property type="entry name" value="FN3_sf"/>
</dbReference>
<evidence type="ECO:0000313" key="6">
    <source>
        <dbReference type="Proteomes" id="UP000544222"/>
    </source>
</evidence>
<proteinExistence type="inferred from homology"/>
<evidence type="ECO:0000259" key="4">
    <source>
        <dbReference type="PROSITE" id="PS50853"/>
    </source>
</evidence>
<dbReference type="PROSITE" id="PS50853">
    <property type="entry name" value="FN3"/>
    <property type="match status" value="1"/>
</dbReference>
<dbReference type="EMBL" id="JACHYB010000001">
    <property type="protein sequence ID" value="MBB3186094.1"/>
    <property type="molecule type" value="Genomic_DNA"/>
</dbReference>
<evidence type="ECO:0000256" key="3">
    <source>
        <dbReference type="ARBA" id="ARBA00022807"/>
    </source>
</evidence>
<comment type="similarity">
    <text evidence="1">Belongs to the peptidase C25 family.</text>
</comment>
<name>A0A7W5H0Z1_9PORP</name>
<keyword evidence="3" id="KW-0788">Thiol protease</keyword>
<keyword evidence="3" id="KW-0378">Hydrolase</keyword>
<sequence>MKTNNAVLHITSKKPMAVAELSERVAASMAANKTVFPTPDPTLEEFNTERGKLNTNIAEKDGSKIKNQIILDQTNVVFAMLKLLLNYTNKVANGDKTIILLSGFDCSNEPVAHGIPGKALIKRVEDGEVACSAKIYMEPLNDADRYRVETTTTSNDPKSWTTTLDYVSLNNLEIANLTRGEEIYIRVTGGNRHGWGMVSEPVSFMPR</sequence>
<evidence type="ECO:0000256" key="1">
    <source>
        <dbReference type="ARBA" id="ARBA00006067"/>
    </source>
</evidence>
<dbReference type="AlphaFoldDB" id="A0A7W5H0Z1"/>
<evidence type="ECO:0000256" key="2">
    <source>
        <dbReference type="ARBA" id="ARBA00022670"/>
    </source>
</evidence>
<accession>A0A7W5H0Z1</accession>
<keyword evidence="6" id="KW-1185">Reference proteome</keyword>